<dbReference type="Gene3D" id="3.40.50.300">
    <property type="entry name" value="P-loop containing nucleotide triphosphate hydrolases"/>
    <property type="match status" value="1"/>
</dbReference>
<dbReference type="SUPFAM" id="SSF52540">
    <property type="entry name" value="P-loop containing nucleoside triphosphate hydrolases"/>
    <property type="match status" value="1"/>
</dbReference>
<reference evidence="1 2" key="2">
    <citation type="submission" date="2020-06" db="EMBL/GenBank/DDBJ databases">
        <title>Polyphasic characterization of a Rahnella strain isolated from tree sap.</title>
        <authorList>
            <person name="Kim I.S."/>
        </authorList>
    </citation>
    <scope>NUCLEOTIDE SEQUENCE [LARGE SCALE GENOMIC DNA]</scope>
    <source>
        <strain evidence="1 2">SAP-1</strain>
    </source>
</reference>
<dbReference type="EMBL" id="JAADJU010000004">
    <property type="protein sequence ID" value="NMP27016.1"/>
    <property type="molecule type" value="Genomic_DNA"/>
</dbReference>
<evidence type="ECO:0000313" key="2">
    <source>
        <dbReference type="Proteomes" id="UP000585363"/>
    </source>
</evidence>
<dbReference type="RefSeq" id="WP_169402707.1">
    <property type="nucleotide sequence ID" value="NZ_JAADJU010000004.1"/>
</dbReference>
<keyword evidence="2" id="KW-1185">Reference proteome</keyword>
<dbReference type="GO" id="GO:0005524">
    <property type="term" value="F:ATP binding"/>
    <property type="evidence" value="ECO:0007669"/>
    <property type="project" value="UniProtKB-KW"/>
</dbReference>
<dbReference type="InterPro" id="IPR027417">
    <property type="entry name" value="P-loop_NTPase"/>
</dbReference>
<keyword evidence="1" id="KW-0547">Nucleotide-binding</keyword>
<organism evidence="1 2">
    <name type="scientific">Rouxiella aceris</name>
    <dbReference type="NCBI Taxonomy" id="2703884"/>
    <lineage>
        <taxon>Bacteria</taxon>
        <taxon>Pseudomonadati</taxon>
        <taxon>Pseudomonadota</taxon>
        <taxon>Gammaproteobacteria</taxon>
        <taxon>Enterobacterales</taxon>
        <taxon>Yersiniaceae</taxon>
        <taxon>Rouxiella</taxon>
    </lineage>
</organism>
<comment type="caution">
    <text evidence="1">The sequence shown here is derived from an EMBL/GenBank/DDBJ whole genome shotgun (WGS) entry which is preliminary data.</text>
</comment>
<evidence type="ECO:0000313" key="1">
    <source>
        <dbReference type="EMBL" id="NMP27016.1"/>
    </source>
</evidence>
<sequence>MTVSLPSAQLFMVCGKIGSGKSTLAQQLASRHQALLIAEDQWLAILYAGRQNSIAEYIENAQRLRQAIAPQVINLLKMGVSVVLDFPLNTVNLRLWGKNLADSSHCPHQLYYLNQPDEVCLQRLAQRNATGQHPFQTSEQQYFAISAYFVPPSEQEDLNCVEYRADKDK</sequence>
<name>A0A848MI71_9GAMM</name>
<accession>A0A848MI71</accession>
<dbReference type="Pfam" id="PF13671">
    <property type="entry name" value="AAA_33"/>
    <property type="match status" value="1"/>
</dbReference>
<dbReference type="Proteomes" id="UP000585363">
    <property type="component" value="Unassembled WGS sequence"/>
</dbReference>
<proteinExistence type="predicted"/>
<protein>
    <submittedName>
        <fullName evidence="1">ATP-binding protein</fullName>
    </submittedName>
</protein>
<dbReference type="AlphaFoldDB" id="A0A848MI71"/>
<reference evidence="1 2" key="1">
    <citation type="submission" date="2020-01" db="EMBL/GenBank/DDBJ databases">
        <authorList>
            <person name="Lee S.D."/>
        </authorList>
    </citation>
    <scope>NUCLEOTIDE SEQUENCE [LARGE SCALE GENOMIC DNA]</scope>
    <source>
        <strain evidence="1 2">SAP-1</strain>
    </source>
</reference>
<gene>
    <name evidence="1" type="ORF">GW590_09065</name>
</gene>
<keyword evidence="1" id="KW-0067">ATP-binding</keyword>